<evidence type="ECO:0000313" key="2">
    <source>
        <dbReference type="Proteomes" id="UP001056120"/>
    </source>
</evidence>
<accession>A0ACB9KBL4</accession>
<proteinExistence type="predicted"/>
<sequence>MANTTRIAGRQATPILNNPANVQETRITQIVAQQITVAIPNIIAHINGNANPGNVNLGNTNPRSANPGNANMGNANMMNTGNIRGHGANYDYNRDYNQDGTRRASKAKVRHLQVKTLNGTDQQVAGPPSIKPQIYGEKTDGKAPPPPNEDVKVEMGDYGSQMRSSTVSHGTYIRHEIEHIKDVLYNPQPKKQKLDVEANPCSGESTSGEKTMEFKKILCGGVYTMVNTSAALMASVIFASVAGGKKEDDLHDGHNGFSEKKS</sequence>
<evidence type="ECO:0000313" key="1">
    <source>
        <dbReference type="EMBL" id="KAI3829613.1"/>
    </source>
</evidence>
<protein>
    <submittedName>
        <fullName evidence="1">Uncharacterized protein</fullName>
    </submittedName>
</protein>
<comment type="caution">
    <text evidence="1">The sequence shown here is derived from an EMBL/GenBank/DDBJ whole genome shotgun (WGS) entry which is preliminary data.</text>
</comment>
<gene>
    <name evidence="1" type="ORF">L1987_03740</name>
</gene>
<dbReference type="Proteomes" id="UP001056120">
    <property type="component" value="Linkage Group LG01"/>
</dbReference>
<reference evidence="1 2" key="2">
    <citation type="journal article" date="2022" name="Mol. Ecol. Resour.">
        <title>The genomes of chicory, endive, great burdock and yacon provide insights into Asteraceae paleo-polyploidization history and plant inulin production.</title>
        <authorList>
            <person name="Fan W."/>
            <person name="Wang S."/>
            <person name="Wang H."/>
            <person name="Wang A."/>
            <person name="Jiang F."/>
            <person name="Liu H."/>
            <person name="Zhao H."/>
            <person name="Xu D."/>
            <person name="Zhang Y."/>
        </authorList>
    </citation>
    <scope>NUCLEOTIDE SEQUENCE [LARGE SCALE GENOMIC DNA]</scope>
    <source>
        <strain evidence="2">cv. Yunnan</strain>
        <tissue evidence="1">Leaves</tissue>
    </source>
</reference>
<keyword evidence="2" id="KW-1185">Reference proteome</keyword>
<dbReference type="EMBL" id="CM042018">
    <property type="protein sequence ID" value="KAI3829613.1"/>
    <property type="molecule type" value="Genomic_DNA"/>
</dbReference>
<name>A0ACB9KBL4_9ASTR</name>
<organism evidence="1 2">
    <name type="scientific">Smallanthus sonchifolius</name>
    <dbReference type="NCBI Taxonomy" id="185202"/>
    <lineage>
        <taxon>Eukaryota</taxon>
        <taxon>Viridiplantae</taxon>
        <taxon>Streptophyta</taxon>
        <taxon>Embryophyta</taxon>
        <taxon>Tracheophyta</taxon>
        <taxon>Spermatophyta</taxon>
        <taxon>Magnoliopsida</taxon>
        <taxon>eudicotyledons</taxon>
        <taxon>Gunneridae</taxon>
        <taxon>Pentapetalae</taxon>
        <taxon>asterids</taxon>
        <taxon>campanulids</taxon>
        <taxon>Asterales</taxon>
        <taxon>Asteraceae</taxon>
        <taxon>Asteroideae</taxon>
        <taxon>Heliantheae alliance</taxon>
        <taxon>Millerieae</taxon>
        <taxon>Smallanthus</taxon>
    </lineage>
</organism>
<reference evidence="2" key="1">
    <citation type="journal article" date="2022" name="Mol. Ecol. Resour.">
        <title>The genomes of chicory, endive, great burdock and yacon provide insights into Asteraceae palaeo-polyploidization history and plant inulin production.</title>
        <authorList>
            <person name="Fan W."/>
            <person name="Wang S."/>
            <person name="Wang H."/>
            <person name="Wang A."/>
            <person name="Jiang F."/>
            <person name="Liu H."/>
            <person name="Zhao H."/>
            <person name="Xu D."/>
            <person name="Zhang Y."/>
        </authorList>
    </citation>
    <scope>NUCLEOTIDE SEQUENCE [LARGE SCALE GENOMIC DNA]</scope>
    <source>
        <strain evidence="2">cv. Yunnan</strain>
    </source>
</reference>